<dbReference type="Proteomes" id="UP000242818">
    <property type="component" value="Unassembled WGS sequence"/>
</dbReference>
<accession>A0A1C4FW34</accession>
<sequence>MERDLRPYSFDHDLSFYQNKDNIPNQELVDEIIVYFTAGEGARVFDARTIMNLSYKEITEAQRDRARPEDIFGHLENLPLSDLERHVLLGTMLKWSGGYPVNFMEEEQQRVMLGIQKRFLAFPDDTPEKEFARRDEKRAQLFQRLGIGFTNALRYGVPVEQIFAEMEDDGEESIEKIFSNFESLFREAASQGTFGELSNKMSFAIRLSEVNYSFNLWLSANKGWDGVDEVFYSQHLTQKIFVEYLQFRQDQETIRKEQTIQRRASWHPVPDPTPPVTDTVAETKFAYAPPVNDKVDVPSDLVFVTYSWEEQEHNEKVLSLTNNLLESGENATMDKKEMQDETALELKTMMLRSIQNASKVIVVLSQGYKKKAESEKGGVFFEYRAILSEIDKFPNKYILVSFEPFSDDLLPLGFANRTVLHIKDDASYISLLHKLQDVQEIKFAAVAPTKPLLTARAIPPLFPTEVLTIPTPPPKAPPILTIGEERVAESMLPSDEHWVIHSLSSPAVQIFARLWVDEKKNLGSKWATIPSLEPGHQKELMWIRHCDIIELAWSDVTGSTYYHLRIQGRIPETKVITKAELEVITGNVGGNNDFLNRALVDFLRTFNLDISKLPFAQYEYFLRSHNMLLP</sequence>
<dbReference type="OrthoDB" id="88903at2"/>
<evidence type="ECO:0000259" key="1">
    <source>
        <dbReference type="PROSITE" id="PS51534"/>
    </source>
</evidence>
<dbReference type="Pfam" id="PF08357">
    <property type="entry name" value="SEFIR"/>
    <property type="match status" value="1"/>
</dbReference>
<gene>
    <name evidence="2" type="ORF">GA0116948_11794</name>
</gene>
<keyword evidence="3" id="KW-1185">Reference proteome</keyword>
<dbReference type="RefSeq" id="WP_089715051.1">
    <property type="nucleotide sequence ID" value="NZ_FMAR01000017.1"/>
</dbReference>
<dbReference type="AlphaFoldDB" id="A0A1C4FW34"/>
<dbReference type="PROSITE" id="PS51534">
    <property type="entry name" value="SEFIR"/>
    <property type="match status" value="1"/>
</dbReference>
<dbReference type="Gene3D" id="3.40.50.10140">
    <property type="entry name" value="Toll/interleukin-1 receptor homology (TIR) domain"/>
    <property type="match status" value="1"/>
</dbReference>
<dbReference type="STRING" id="1335309.GA0116948_11794"/>
<dbReference type="InterPro" id="IPR035897">
    <property type="entry name" value="Toll_tir_struct_dom_sf"/>
</dbReference>
<proteinExistence type="predicted"/>
<dbReference type="SUPFAM" id="SSF52200">
    <property type="entry name" value="Toll/Interleukin receptor TIR domain"/>
    <property type="match status" value="1"/>
</dbReference>
<protein>
    <submittedName>
        <fullName evidence="2">SEFIR domain-containing protein</fullName>
    </submittedName>
</protein>
<organism evidence="2 3">
    <name type="scientific">Chitinophaga costaii</name>
    <dbReference type="NCBI Taxonomy" id="1335309"/>
    <lineage>
        <taxon>Bacteria</taxon>
        <taxon>Pseudomonadati</taxon>
        <taxon>Bacteroidota</taxon>
        <taxon>Chitinophagia</taxon>
        <taxon>Chitinophagales</taxon>
        <taxon>Chitinophagaceae</taxon>
        <taxon>Chitinophaga</taxon>
    </lineage>
</organism>
<feature type="domain" description="SEFIR" evidence="1">
    <location>
        <begin position="299"/>
        <end position="431"/>
    </location>
</feature>
<reference evidence="2 3" key="1">
    <citation type="submission" date="2016-08" db="EMBL/GenBank/DDBJ databases">
        <authorList>
            <person name="Seilhamer J.J."/>
        </authorList>
    </citation>
    <scope>NUCLEOTIDE SEQUENCE [LARGE SCALE GENOMIC DNA]</scope>
    <source>
        <strain evidence="2 3">A37T2</strain>
    </source>
</reference>
<name>A0A1C4FW34_9BACT</name>
<evidence type="ECO:0000313" key="3">
    <source>
        <dbReference type="Proteomes" id="UP000242818"/>
    </source>
</evidence>
<dbReference type="EMBL" id="FMAR01000017">
    <property type="protein sequence ID" value="SCC60227.1"/>
    <property type="molecule type" value="Genomic_DNA"/>
</dbReference>
<dbReference type="InterPro" id="IPR013568">
    <property type="entry name" value="SEFIR_dom"/>
</dbReference>
<evidence type="ECO:0000313" key="2">
    <source>
        <dbReference type="EMBL" id="SCC60227.1"/>
    </source>
</evidence>